<dbReference type="Pfam" id="PF00756">
    <property type="entry name" value="Esterase"/>
    <property type="match status" value="1"/>
</dbReference>
<evidence type="ECO:0000313" key="1">
    <source>
        <dbReference type="EMBL" id="PNN29282.1"/>
    </source>
</evidence>
<sequence length="254" mass="29414">MALIQMNYLSKTLGMHQSLNVILPEDDSYFDSANETKKLKTMMLFHGLSSDTHSYMRYTSIERYANEYQLAIIMPNADHSFYTNMAFGHSYYDYILEVYNYVHQILPLSKKREDNFIAGHSMGGYGTIRFALTQSQLFSKAAPLSAAFDVSMLKKYKWYDFSPESIVGTDKEIVGSNFDPYHLVDKAIEKNIDLPELLIMCGTEDELYKGNLDFINYLDKKNVQYDFIKSSGKHDYAFWDKAIEKVIKIFTNNI</sequence>
<dbReference type="InterPro" id="IPR000801">
    <property type="entry name" value="Esterase-like"/>
</dbReference>
<dbReference type="InterPro" id="IPR050583">
    <property type="entry name" value="Mycobacterial_A85_antigen"/>
</dbReference>
<protein>
    <submittedName>
        <fullName evidence="1">Tributyrin esterase</fullName>
    </submittedName>
</protein>
<proteinExistence type="predicted"/>
<dbReference type="Gene3D" id="3.40.50.1820">
    <property type="entry name" value="alpha/beta hydrolase"/>
    <property type="match status" value="1"/>
</dbReference>
<dbReference type="PANTHER" id="PTHR48098:SF1">
    <property type="entry name" value="DIACYLGLYCEROL ACYLTRANSFERASE_MYCOLYLTRANSFERASE AG85A"/>
    <property type="match status" value="1"/>
</dbReference>
<dbReference type="Proteomes" id="UP000053523">
    <property type="component" value="Unassembled WGS sequence"/>
</dbReference>
<dbReference type="GO" id="GO:0016747">
    <property type="term" value="F:acyltransferase activity, transferring groups other than amino-acyl groups"/>
    <property type="evidence" value="ECO:0007669"/>
    <property type="project" value="TreeGrafter"/>
</dbReference>
<dbReference type="InterPro" id="IPR029058">
    <property type="entry name" value="AB_hydrolase_fold"/>
</dbReference>
<dbReference type="SUPFAM" id="SSF53474">
    <property type="entry name" value="alpha/beta-Hydrolases"/>
    <property type="match status" value="1"/>
</dbReference>
<dbReference type="AlphaFoldDB" id="A0A2K0AW80"/>
<dbReference type="RefSeq" id="WP_151370835.1">
    <property type="nucleotide sequence ID" value="NZ_CAJCHK010000017.1"/>
</dbReference>
<evidence type="ECO:0000313" key="2">
    <source>
        <dbReference type="Proteomes" id="UP000053523"/>
    </source>
</evidence>
<dbReference type="EMBL" id="LORN02000014">
    <property type="protein sequence ID" value="PNN29282.1"/>
    <property type="molecule type" value="Genomic_DNA"/>
</dbReference>
<organism evidence="1 2">
    <name type="scientific">Staphylococcus haemolyticus</name>
    <dbReference type="NCBI Taxonomy" id="1283"/>
    <lineage>
        <taxon>Bacteria</taxon>
        <taxon>Bacillati</taxon>
        <taxon>Bacillota</taxon>
        <taxon>Bacilli</taxon>
        <taxon>Bacillales</taxon>
        <taxon>Staphylococcaceae</taxon>
        <taxon>Staphylococcus</taxon>
    </lineage>
</organism>
<name>A0A2K0AW80_STAHA</name>
<gene>
    <name evidence="1" type="ORF">AL503_003960</name>
</gene>
<reference evidence="1 2" key="1">
    <citation type="submission" date="2017-12" db="EMBL/GenBank/DDBJ databases">
        <title>FDA dAtabase for Regulatory Grade micrObial Sequences (FDA-ARGOS): Supporting development and validation of Infectious Disease Dx tests.</title>
        <authorList>
            <person name="Hoffmann M."/>
            <person name="Allard M."/>
            <person name="Evans P."/>
            <person name="Brown E."/>
            <person name="Tallon L."/>
            <person name="Sadzewicz L."/>
            <person name="Sengamalay N."/>
            <person name="Ott S."/>
            <person name="Godinez A."/>
            <person name="Nagaraj S."/>
            <person name="Vavikolanu K."/>
            <person name="Aluvathingal J."/>
            <person name="Nadendla S."/>
            <person name="Sichtig H."/>
        </authorList>
    </citation>
    <scope>NUCLEOTIDE SEQUENCE [LARGE SCALE GENOMIC DNA]</scope>
    <source>
        <strain evidence="1 2">FDAARGOS_148</strain>
    </source>
</reference>
<dbReference type="PANTHER" id="PTHR48098">
    <property type="entry name" value="ENTEROCHELIN ESTERASE-RELATED"/>
    <property type="match status" value="1"/>
</dbReference>
<accession>A0A2K0AW80</accession>
<comment type="caution">
    <text evidence="1">The sequence shown here is derived from an EMBL/GenBank/DDBJ whole genome shotgun (WGS) entry which is preliminary data.</text>
</comment>